<dbReference type="EC" id="2.7.13.3" evidence="2"/>
<dbReference type="GO" id="GO:0005524">
    <property type="term" value="F:ATP binding"/>
    <property type="evidence" value="ECO:0007669"/>
    <property type="project" value="UniProtKB-KW"/>
</dbReference>
<dbReference type="InterPro" id="IPR036890">
    <property type="entry name" value="HATPase_C_sf"/>
</dbReference>
<dbReference type="CDD" id="cd17574">
    <property type="entry name" value="REC_OmpR"/>
    <property type="match status" value="1"/>
</dbReference>
<dbReference type="FunFam" id="3.30.565.10:FF:000006">
    <property type="entry name" value="Sensor histidine kinase WalK"/>
    <property type="match status" value="1"/>
</dbReference>
<dbReference type="InterPro" id="IPR003594">
    <property type="entry name" value="HATPase_dom"/>
</dbReference>
<dbReference type="Pfam" id="PF00512">
    <property type="entry name" value="HisKA"/>
    <property type="match status" value="2"/>
</dbReference>
<dbReference type="SUPFAM" id="SSF47384">
    <property type="entry name" value="Homodimeric domain of signal transducing histidine kinase"/>
    <property type="match status" value="2"/>
</dbReference>
<dbReference type="Gene3D" id="3.40.50.2300">
    <property type="match status" value="2"/>
</dbReference>
<dbReference type="Pfam" id="PF02518">
    <property type="entry name" value="HATPase_c"/>
    <property type="match status" value="2"/>
</dbReference>
<feature type="modified residue" description="4-aspartylphosphate" evidence="9">
    <location>
        <position position="1195"/>
    </location>
</feature>
<evidence type="ECO:0000256" key="5">
    <source>
        <dbReference type="ARBA" id="ARBA00022741"/>
    </source>
</evidence>
<evidence type="ECO:0000256" key="1">
    <source>
        <dbReference type="ARBA" id="ARBA00000085"/>
    </source>
</evidence>
<feature type="domain" description="Histidine kinase" evidence="10">
    <location>
        <begin position="907"/>
        <end position="1123"/>
    </location>
</feature>
<dbReference type="CDD" id="cd16922">
    <property type="entry name" value="HATPase_EvgS-ArcB-TorS-like"/>
    <property type="match status" value="1"/>
</dbReference>
<organism evidence="13 14">
    <name type="scientific">Myxococcus llanfairpwllgwyngyllgogerychwyrndrobwllllantysiliogogogochensis</name>
    <dbReference type="NCBI Taxonomy" id="2590453"/>
    <lineage>
        <taxon>Bacteria</taxon>
        <taxon>Pseudomonadati</taxon>
        <taxon>Myxococcota</taxon>
        <taxon>Myxococcia</taxon>
        <taxon>Myxococcales</taxon>
        <taxon>Cystobacterineae</taxon>
        <taxon>Myxococcaceae</taxon>
        <taxon>Myxococcus</taxon>
    </lineage>
</organism>
<evidence type="ECO:0000256" key="2">
    <source>
        <dbReference type="ARBA" id="ARBA00012438"/>
    </source>
</evidence>
<dbReference type="SMART" id="SM00388">
    <property type="entry name" value="HisKA"/>
    <property type="match status" value="2"/>
</dbReference>
<dbReference type="InterPro" id="IPR005467">
    <property type="entry name" value="His_kinase_dom"/>
</dbReference>
<dbReference type="PROSITE" id="PS50109">
    <property type="entry name" value="HIS_KIN"/>
    <property type="match status" value="2"/>
</dbReference>
<dbReference type="InterPro" id="IPR029016">
    <property type="entry name" value="GAF-like_dom_sf"/>
</dbReference>
<dbReference type="EMBL" id="VIFM01000041">
    <property type="protein sequence ID" value="TQF15545.1"/>
    <property type="molecule type" value="Genomic_DNA"/>
</dbReference>
<dbReference type="InterPro" id="IPR004358">
    <property type="entry name" value="Sig_transdc_His_kin-like_C"/>
</dbReference>
<keyword evidence="14" id="KW-1185">Reference proteome</keyword>
<dbReference type="InterPro" id="IPR013656">
    <property type="entry name" value="PAS_4"/>
</dbReference>
<evidence type="ECO:0000313" key="14">
    <source>
        <dbReference type="Proteomes" id="UP000315369"/>
    </source>
</evidence>
<dbReference type="Gene3D" id="3.30.450.40">
    <property type="match status" value="1"/>
</dbReference>
<evidence type="ECO:0000256" key="8">
    <source>
        <dbReference type="ARBA" id="ARBA00023012"/>
    </source>
</evidence>
<dbReference type="InterPro" id="IPR001789">
    <property type="entry name" value="Sig_transdc_resp-reg_receiver"/>
</dbReference>
<dbReference type="Gene3D" id="3.30.450.20">
    <property type="entry name" value="PAS domain"/>
    <property type="match status" value="2"/>
</dbReference>
<keyword evidence="4" id="KW-0808">Transferase</keyword>
<dbReference type="Pfam" id="PF08448">
    <property type="entry name" value="PAS_4"/>
    <property type="match status" value="1"/>
</dbReference>
<dbReference type="InterPro" id="IPR003018">
    <property type="entry name" value="GAF"/>
</dbReference>
<dbReference type="PANTHER" id="PTHR43547:SF2">
    <property type="entry name" value="HYBRID SIGNAL TRANSDUCTION HISTIDINE KINASE C"/>
    <property type="match status" value="1"/>
</dbReference>
<evidence type="ECO:0000259" key="11">
    <source>
        <dbReference type="PROSITE" id="PS50110"/>
    </source>
</evidence>
<keyword evidence="3 9" id="KW-0597">Phosphoprotein</keyword>
<feature type="domain" description="PAC" evidence="12">
    <location>
        <begin position="841"/>
        <end position="896"/>
    </location>
</feature>
<dbReference type="InterPro" id="IPR003661">
    <property type="entry name" value="HisK_dim/P_dom"/>
</dbReference>
<dbReference type="Gene3D" id="3.30.565.10">
    <property type="entry name" value="Histidine kinase-like ATPase, C-terminal domain"/>
    <property type="match status" value="2"/>
</dbReference>
<feature type="domain" description="Histidine kinase" evidence="10">
    <location>
        <begin position="366"/>
        <end position="581"/>
    </location>
</feature>
<gene>
    <name evidence="13" type="ORF">FJV41_13085</name>
</gene>
<feature type="modified residue" description="4-aspartylphosphate" evidence="9">
    <location>
        <position position="687"/>
    </location>
</feature>
<dbReference type="Pfam" id="PF00072">
    <property type="entry name" value="Response_reg"/>
    <property type="match status" value="2"/>
</dbReference>
<dbReference type="CDD" id="cd00082">
    <property type="entry name" value="HisKA"/>
    <property type="match status" value="2"/>
</dbReference>
<evidence type="ECO:0000256" key="7">
    <source>
        <dbReference type="ARBA" id="ARBA00022840"/>
    </source>
</evidence>
<dbReference type="SUPFAM" id="SSF55785">
    <property type="entry name" value="PYP-like sensor domain (PAS domain)"/>
    <property type="match status" value="1"/>
</dbReference>
<feature type="domain" description="Response regulatory" evidence="11">
    <location>
        <begin position="1146"/>
        <end position="1262"/>
    </location>
</feature>
<evidence type="ECO:0000259" key="12">
    <source>
        <dbReference type="PROSITE" id="PS50113"/>
    </source>
</evidence>
<dbReference type="PANTHER" id="PTHR43547">
    <property type="entry name" value="TWO-COMPONENT HISTIDINE KINASE"/>
    <property type="match status" value="1"/>
</dbReference>
<accession>A0A540X2S4</accession>
<keyword evidence="6" id="KW-0418">Kinase</keyword>
<proteinExistence type="predicted"/>
<dbReference type="Pfam" id="PF13185">
    <property type="entry name" value="GAF_2"/>
    <property type="match status" value="1"/>
</dbReference>
<sequence length="1267" mass="137634">MSAPDFPKQRATAFQEGHLGGAGEMAELVRSKDWSATPLGPLSGWPTSLRTMVGVVLGNRFPMLLWWGPQMLQIYNDGYRPVLGLKHPGSLGAPASVVWAEIWDVVGPMAQGVLNGGPATWSEHLQLFINSRGFIEETFHTFSYSPVYDEAGQVGGVLVTVQETTEQVQDNRQLKMLGELATSSAAAKTAEEACQTAASIFSGYDQDLPFTLLYLLDDAGTEVRCVGSSGMEGYSGSAKPAHCAFNGVTDPDGCWPFVEAARTGREVLVDDLASRFRDLPTGRWGTAPTRAVVLPLARSGQPHPYGFLVAGVSPRRVLDDRYLGLFRLTADPVVTAIANARAYDEERQRAEALAAIDRSKTAFFNNVSHEFRTPLTLMLGPTEDALASPSRALSGEPLETVHRNSLRLLKLVNSLLDFSRLEAGRIQAHYEPVDLPALTAGLASAFRSAIERAGLRFDVDCAPLPEDVYVDQDMWEKIVLNLLSNALKFTFEGTIRISQRWTNGQVELQVSDTGIGISEQELPRVFERFHRVQGARARTHEGSGIGLALVHELVRLHGGTLGVTSTEGKGTTFTLRIPSGADHLPKAHVGARDSRAVTALGAAPYVNEALRWLPGGLEVESLELGAEVPSEQNVAKGARILLADDNADMREYLTSLLSRTWEVEAVADGLAALESARARPPDLVLTDVMMPGLDGFGLLRELRADERTRGVPVTVLSARAGEEARIEGLRAGADDYLVKPFSARELMARVETQLTKARLRSIQEAHARLLTRVFTYAPVGICILKGPEHIFEFANAGYLRLVANRPVVGQPIAKALPELAGQGIFELLDRVIATGEPYIGRSLRLMMVSGEGGPPREVFFDFVYQPMLDDEGRVDSIVVVAFDVTDLSNARREAEAGSRAKDEFLAMLGHELRNPLAPILTALQLMRLRGGDGAERERTVIERQVHHLVRLVDDLLDVSRVTRGKLVLRRERVELAEVVAKAIEQSSPLLEERGHHLVVELPRHGLLLDADATRLGQVFSNLLTNAAKYTEPGGRITITGTREGSEVVASVQDNGSGITPEMLPRIFDLFFQERQELDRSQGGLGLGLAIARSLAAQHDGTIQASSDGRGQGSTFTVRLPALEALPAEASVVSAVVAQEVAPMPHRVLIVDDNRDAADVLAEALDMLGCETRVTYDGPSALQVAPSFRPELALLDIGLPVMDGYELARNLRTQHPDGGLQLIAVTGYGQESDRQRSKEAGFDAHLVKPIDFATLGSLLKRLNSARSN</sequence>
<evidence type="ECO:0000256" key="3">
    <source>
        <dbReference type="ARBA" id="ARBA00022553"/>
    </source>
</evidence>
<dbReference type="SUPFAM" id="SSF55781">
    <property type="entry name" value="GAF domain-like"/>
    <property type="match status" value="1"/>
</dbReference>
<dbReference type="SMART" id="SM00448">
    <property type="entry name" value="REC"/>
    <property type="match status" value="2"/>
</dbReference>
<comment type="catalytic activity">
    <reaction evidence="1">
        <text>ATP + protein L-histidine = ADP + protein N-phospho-L-histidine.</text>
        <dbReference type="EC" id="2.7.13.3"/>
    </reaction>
</comment>
<dbReference type="PRINTS" id="PR00344">
    <property type="entry name" value="BCTRLSENSOR"/>
</dbReference>
<evidence type="ECO:0000256" key="9">
    <source>
        <dbReference type="PROSITE-ProRule" id="PRU00169"/>
    </source>
</evidence>
<dbReference type="OrthoDB" id="5523050at2"/>
<comment type="caution">
    <text evidence="13">The sequence shown here is derived from an EMBL/GenBank/DDBJ whole genome shotgun (WGS) entry which is preliminary data.</text>
</comment>
<dbReference type="SMART" id="SM00387">
    <property type="entry name" value="HATPase_c"/>
    <property type="match status" value="2"/>
</dbReference>
<evidence type="ECO:0000313" key="13">
    <source>
        <dbReference type="EMBL" id="TQF15545.1"/>
    </source>
</evidence>
<dbReference type="Gene3D" id="1.10.287.130">
    <property type="match status" value="2"/>
</dbReference>
<reference evidence="13 14" key="1">
    <citation type="submission" date="2019-06" db="EMBL/GenBank/DDBJ databases">
        <authorList>
            <person name="Livingstone P."/>
            <person name="Whitworth D."/>
        </authorList>
    </citation>
    <scope>NUCLEOTIDE SEQUENCE [LARGE SCALE GENOMIC DNA]</scope>
    <source>
        <strain evidence="13 14">AM401</strain>
    </source>
</reference>
<dbReference type="InterPro" id="IPR000700">
    <property type="entry name" value="PAS-assoc_C"/>
</dbReference>
<dbReference type="CDD" id="cd17580">
    <property type="entry name" value="REC_2_DhkD-like"/>
    <property type="match status" value="1"/>
</dbReference>
<dbReference type="SUPFAM" id="SSF55874">
    <property type="entry name" value="ATPase domain of HSP90 chaperone/DNA topoisomerase II/histidine kinase"/>
    <property type="match status" value="2"/>
</dbReference>
<evidence type="ECO:0000259" key="10">
    <source>
        <dbReference type="PROSITE" id="PS50109"/>
    </source>
</evidence>
<dbReference type="GO" id="GO:0000155">
    <property type="term" value="F:phosphorelay sensor kinase activity"/>
    <property type="evidence" value="ECO:0007669"/>
    <property type="project" value="InterPro"/>
</dbReference>
<dbReference type="SUPFAM" id="SSF52172">
    <property type="entry name" value="CheY-like"/>
    <property type="match status" value="2"/>
</dbReference>
<evidence type="ECO:0000256" key="4">
    <source>
        <dbReference type="ARBA" id="ARBA00022679"/>
    </source>
</evidence>
<protein>
    <recommendedName>
        <fullName evidence="2">histidine kinase</fullName>
        <ecNumber evidence="2">2.7.13.3</ecNumber>
    </recommendedName>
</protein>
<dbReference type="InterPro" id="IPR035965">
    <property type="entry name" value="PAS-like_dom_sf"/>
</dbReference>
<dbReference type="InterPro" id="IPR011006">
    <property type="entry name" value="CheY-like_superfamily"/>
</dbReference>
<keyword evidence="5" id="KW-0547">Nucleotide-binding</keyword>
<dbReference type="PROSITE" id="PS50113">
    <property type="entry name" value="PAC"/>
    <property type="match status" value="1"/>
</dbReference>
<keyword evidence="8" id="KW-0902">Two-component regulatory system</keyword>
<dbReference type="FunFam" id="3.30.565.10:FF:000037">
    <property type="entry name" value="Hybrid sensor histidine kinase/response regulator"/>
    <property type="match status" value="1"/>
</dbReference>
<keyword evidence="7" id="KW-0067">ATP-binding</keyword>
<dbReference type="InterPro" id="IPR036097">
    <property type="entry name" value="HisK_dim/P_sf"/>
</dbReference>
<dbReference type="AlphaFoldDB" id="A0A540X2S4"/>
<dbReference type="CDD" id="cd00075">
    <property type="entry name" value="HATPase"/>
    <property type="match status" value="1"/>
</dbReference>
<feature type="domain" description="Response regulatory" evidence="11">
    <location>
        <begin position="639"/>
        <end position="754"/>
    </location>
</feature>
<evidence type="ECO:0000256" key="6">
    <source>
        <dbReference type="ARBA" id="ARBA00022777"/>
    </source>
</evidence>
<name>A0A540X2S4_9BACT</name>
<dbReference type="PROSITE" id="PS50110">
    <property type="entry name" value="RESPONSE_REGULATORY"/>
    <property type="match status" value="2"/>
</dbReference>
<dbReference type="Proteomes" id="UP000315369">
    <property type="component" value="Unassembled WGS sequence"/>
</dbReference>